<organism evidence="4 5">
    <name type="scientific">Symmachiella dynata</name>
    <dbReference type="NCBI Taxonomy" id="2527995"/>
    <lineage>
        <taxon>Bacteria</taxon>
        <taxon>Pseudomonadati</taxon>
        <taxon>Planctomycetota</taxon>
        <taxon>Planctomycetia</taxon>
        <taxon>Planctomycetales</taxon>
        <taxon>Planctomycetaceae</taxon>
        <taxon>Symmachiella</taxon>
    </lineage>
</organism>
<dbReference type="KEGG" id="sdyn:Mal52_09660"/>
<feature type="transmembrane region" description="Helical" evidence="3">
    <location>
        <begin position="975"/>
        <end position="996"/>
    </location>
</feature>
<keyword evidence="3" id="KW-0472">Membrane</keyword>
<feature type="region of interest" description="Disordered" evidence="2">
    <location>
        <begin position="1386"/>
        <end position="1406"/>
    </location>
</feature>
<evidence type="ECO:0000256" key="1">
    <source>
        <dbReference type="SAM" id="Coils"/>
    </source>
</evidence>
<dbReference type="EMBL" id="CP036276">
    <property type="protein sequence ID" value="QDU42503.1"/>
    <property type="molecule type" value="Genomic_DNA"/>
</dbReference>
<dbReference type="RefSeq" id="WP_145374546.1">
    <property type="nucleotide sequence ID" value="NZ_CP036276.1"/>
</dbReference>
<evidence type="ECO:0000313" key="5">
    <source>
        <dbReference type="Proteomes" id="UP000319383"/>
    </source>
</evidence>
<feature type="region of interest" description="Disordered" evidence="2">
    <location>
        <begin position="1100"/>
        <end position="1157"/>
    </location>
</feature>
<feature type="compositionally biased region" description="Basic and acidic residues" evidence="2">
    <location>
        <begin position="2496"/>
        <end position="2505"/>
    </location>
</feature>
<evidence type="ECO:0000313" key="4">
    <source>
        <dbReference type="EMBL" id="QDU42503.1"/>
    </source>
</evidence>
<keyword evidence="1" id="KW-0175">Coiled coil</keyword>
<accession>A0A517ZJ90</accession>
<feature type="compositionally biased region" description="Basic and acidic residues" evidence="2">
    <location>
        <begin position="2567"/>
        <end position="2578"/>
    </location>
</feature>
<protein>
    <submittedName>
        <fullName evidence="4">Uncharacterized protein</fullName>
    </submittedName>
</protein>
<feature type="transmembrane region" description="Helical" evidence="3">
    <location>
        <begin position="1327"/>
        <end position="1346"/>
    </location>
</feature>
<feature type="transmembrane region" description="Helical" evidence="3">
    <location>
        <begin position="2661"/>
        <end position="2681"/>
    </location>
</feature>
<evidence type="ECO:0000256" key="3">
    <source>
        <dbReference type="SAM" id="Phobius"/>
    </source>
</evidence>
<keyword evidence="3" id="KW-0812">Transmembrane</keyword>
<feature type="transmembrane region" description="Helical" evidence="3">
    <location>
        <begin position="1367"/>
        <end position="1386"/>
    </location>
</feature>
<reference evidence="4 5" key="1">
    <citation type="submission" date="2019-02" db="EMBL/GenBank/DDBJ databases">
        <title>Deep-cultivation of Planctomycetes and their phenomic and genomic characterization uncovers novel biology.</title>
        <authorList>
            <person name="Wiegand S."/>
            <person name="Jogler M."/>
            <person name="Boedeker C."/>
            <person name="Pinto D."/>
            <person name="Vollmers J."/>
            <person name="Rivas-Marin E."/>
            <person name="Kohn T."/>
            <person name="Peeters S.H."/>
            <person name="Heuer A."/>
            <person name="Rast P."/>
            <person name="Oberbeckmann S."/>
            <person name="Bunk B."/>
            <person name="Jeske O."/>
            <person name="Meyerdierks A."/>
            <person name="Storesund J.E."/>
            <person name="Kallscheuer N."/>
            <person name="Luecker S."/>
            <person name="Lage O.M."/>
            <person name="Pohl T."/>
            <person name="Merkel B.J."/>
            <person name="Hornburger P."/>
            <person name="Mueller R.-W."/>
            <person name="Bruemmer F."/>
            <person name="Labrenz M."/>
            <person name="Spormann A.M."/>
            <person name="Op den Camp H."/>
            <person name="Overmann J."/>
            <person name="Amann R."/>
            <person name="Jetten M.S.M."/>
            <person name="Mascher T."/>
            <person name="Medema M.H."/>
            <person name="Devos D.P."/>
            <person name="Kaster A.-K."/>
            <person name="Ovreas L."/>
            <person name="Rohde M."/>
            <person name="Galperin M.Y."/>
            <person name="Jogler C."/>
        </authorList>
    </citation>
    <scope>NUCLEOTIDE SEQUENCE [LARGE SCALE GENOMIC DNA]</scope>
    <source>
        <strain evidence="4 5">Mal52</strain>
    </source>
</reference>
<feature type="coiled-coil region" evidence="1">
    <location>
        <begin position="2388"/>
        <end position="2424"/>
    </location>
</feature>
<feature type="transmembrane region" description="Helical" evidence="3">
    <location>
        <begin position="1273"/>
        <end position="1291"/>
    </location>
</feature>
<dbReference type="Proteomes" id="UP000319383">
    <property type="component" value="Chromosome"/>
</dbReference>
<feature type="region of interest" description="Disordered" evidence="2">
    <location>
        <begin position="2482"/>
        <end position="2534"/>
    </location>
</feature>
<feature type="region of interest" description="Disordered" evidence="2">
    <location>
        <begin position="2551"/>
        <end position="2578"/>
    </location>
</feature>
<name>A0A517ZJ90_9PLAN</name>
<feature type="transmembrane region" description="Helical" evidence="3">
    <location>
        <begin position="1003"/>
        <end position="1025"/>
    </location>
</feature>
<evidence type="ECO:0000256" key="2">
    <source>
        <dbReference type="SAM" id="MobiDB-lite"/>
    </source>
</evidence>
<feature type="compositionally biased region" description="Low complexity" evidence="2">
    <location>
        <begin position="1108"/>
        <end position="1127"/>
    </location>
</feature>
<feature type="transmembrane region" description="Helical" evidence="3">
    <location>
        <begin position="2688"/>
        <end position="2705"/>
    </location>
</feature>
<gene>
    <name evidence="4" type="ORF">Mal52_09660</name>
</gene>
<keyword evidence="3" id="KW-1133">Transmembrane helix</keyword>
<feature type="transmembrane region" description="Helical" evidence="3">
    <location>
        <begin position="1300"/>
        <end position="1321"/>
    </location>
</feature>
<sequence length="2735" mass="298032">MLQRRTPHDLSATRFEFRPRRCAIATVGLLLFAAAISPQRPVIAQEQPTAEIPGRRIFVPVEDLDVVLNRDKQGVLLPRDKFSELYAAAKKNNEQTAEPPHGVILSQAAYRARTSGDRLLITATIEVTQLEAGWHAVPLRFSGLSVEQAKLGDGPAQLGRHTQQVDTVYLLNDQVGKQTLTLELSAPLVSSGSDQLAKFGCLAIPSATLEIDLPAGRYLVLNSVMPQRGADEDQPAHYSEAIGGKQNISLRITGKEAQQGEDALVFGTTGIGVRVAPEELTWQAISDVSVYGKPIDRLTFSIPDSLDIVSVESTGLEGWGFEPNPAEKRTMLTLSYRQAFRDTRRIVFRGVTSTTTGTPWNVPNLTLSNATSHTSRIIVQHAPMLRLRADQLDGVRRIADSDEVATEIRRIAADTAPGEKNWQSLYFAAWQEDFKLAFVTQPKAGELQAAIATQLDVGTIGLDLRSSISIEPRFAPLFGLDLSLLAAWEISRITVGNTTPAWRVTSLADGVQHVQIPFEKPLPADQMLQIGLVAQWRPDDWPVEDQPLEFAIPEIRLPQVDVLEGTFTIRSTKDLRVVPRGLSGLDPSRDIQTDGSSGEWLSYDYQDTRFAGQLRIERKPSRISATTLSFARLEPETWHAHLEAAVNIDGGGLRSLRLELPEASGEDLRFRLHNRNLRIVEQHAAPEIAEGRRTWTLRFDQRHRGVLRLSVDVEMPRGDAETFTVPDLRIVGAERQNGFTAIEGSGEQQLTLTAVDANDAPLAEIAPEDLPLPANYRPQERIVAAYHHVRPAEHISLSETRFERLPVPTAICDELLVESVLGETGFLQHQASFKFRAVGVQGLEVRLPSEAALWATLVDDQPVEVRRIGDAYRVPLPVSGNDESEHQIVLSYTSQMGALNATGRLSQTPPQLAIVSGAGAVQPLEILRQAWTVHHPRDTRFLAAHDLYQPEVEPVAPSLLGGLQRGVSIGSWQDLLGKAFVLITALAVLLLVTVGYRKLGASGAVGVGIACLVGVFVLASMMPAVQQVHMSSTGSMGETQYGNKTSAHTQMSAGTEIAFELDTPQQGQQEMADVVTVQQPVEEDSVEIQKEWLELSHLRRTSRGKQLSRPLSRTRPQQQRSSRNRQLADLPVADEQISEGELPSLNVAGNEGSHPVVKEQGFGAQSRFRTDIADINDNLAQNQDGDGIQEPNAPAENAEPFAAQFGANAIQAPQAANQQASTAKPTSLGGLLSLDVKLTPPAGSRESKYYYVGAADAAVGPKLEVDYLKDSPVPFVTIAWMAGMLVVCWFLRAKLLAARAAVAVLGLSLPLGLAALAPANWMPALDGIFLGTLAGIAVWIAIPIIRECFDGEQSLGGTLKTSILKRTATMLLVSLITTALAGPLQADENQKSTPRSKTRIAKPAPPIVQPQPIREPSIVIPYETGNDPTAAERIFLPHEKFVELWNQAHPDQRILAPAPVEVMVAEAMYAAEIDATARQESAIINITGRIVAYSYRDRQVALTLPLGNIALDSVEVDGKAAALTPRTGDLGTNYEILLDRPGMHVIDLKLRIPYERTGPAGRFTLPLRPVAAGALRFQLPGSDLNLRINGGSGAYRRQKLGDAELAVIPVDRGGEIEVAWQPRQTRAGVDGVIHTETATALSVDDAGVNITSTFDYRVRQGSMNFALFALPADVTVRKISGNDVAGWAIEGPDNDRQLRVFLGRKVEDQTELTFDLFVARQFTAESNVLTLPAFAPLQITRETGRIAVYAGNQFAVTSSVISGLTQIETKNLVLPVRYAHVDPRKQQAVAAYRFTTRPFQLDLLVRRQQPGLTGSAEHAILISTRKIRLRSQMHLKLAGAPKSTITVQLPPNYLLLDAVSPHLSDWSTTDTDNGALLHLELASPMTGAVPLEISGVIPRQPDDLNPALQVPTATEADSMRSSVAVWLDSIYSGTMNNIGEWRSVDPERLSSELRSRIQRPVQFAFTAAGTELPDIGLTLQQRRPLLAAAALTTIIAKDTAVEYSIACKWKITRAAADTFSFTTPAWLSGKMDFQGTGYRQISETPAGEERVRWTVELDDPRRDEFFVVANVTLPPPSNGKIIAPSIQFENAQPNDDGTISQLETQTEYLILVNHSRDQIDLATTDAVQTTDAEEVRIINLPDSLLQQAVDILRVTQPDVTVTWNLRKLQQVKSLPASVNLADNKLVIAQDGSWRAQASYRINNRNRQFLALTMPTESRILSVFVAGKPSRPVQTTKDGKQLTLIALPKTVAGDFSFTVDIVYAGRLPQRLPNGVRATSLNFDLPHADVVTPKEDDEFGIPVSKTAWTVYLPNDIEASIIDDPARSNLKLVTTDQQRYDLGITLMKEAEEVLTTALEKGNRASRYISSSSISSTEEKIESINRGLNESISQTNDKKKLAELKNQQARLQDKLGRVRRKLELEEQTVKESSPSQTASTGRLMIGVGVNSDNNGAIGNSFISNDLFNSNSAVGITIDNSDSMFTLDDAPQDKSQMGKSKSIEQRRGRLQEQLAQQKGALKDQGRGKGQTQGDGEAEPPAQALLDLDSYPTHGSIVGFSDQNGFSAGAEIDGEKPDQGRGENDFSRIAGPVSEAILESSVLFAGRGGRALDDGEAVPQDQQWTAAGGLSLLIDVPTTGQKLTLSKVGGRPKLALSLRPQAFRDTLFDTAWLVVWAGLGLSIVLALRRPTASAAIMNLAPIALMIAGGVWYFLLPLAPVGFVIVMLAALWLAIRHRHATA</sequence>
<keyword evidence="5" id="KW-1185">Reference proteome</keyword>
<proteinExistence type="predicted"/>
<feature type="transmembrane region" description="Helical" evidence="3">
    <location>
        <begin position="2711"/>
        <end position="2728"/>
    </location>
</feature>